<feature type="transmembrane region" description="Helical" evidence="1">
    <location>
        <begin position="6"/>
        <end position="25"/>
    </location>
</feature>
<keyword evidence="1" id="KW-1133">Transmembrane helix</keyword>
<name>A0ABY7BP23_9FIRM</name>
<dbReference type="EMBL" id="CP113865">
    <property type="protein sequence ID" value="WAM34555.1"/>
    <property type="molecule type" value="Genomic_DNA"/>
</dbReference>
<evidence type="ECO:0000256" key="1">
    <source>
        <dbReference type="SAM" id="Phobius"/>
    </source>
</evidence>
<proteinExistence type="predicted"/>
<protein>
    <submittedName>
        <fullName evidence="2">Uncharacterized protein</fullName>
    </submittedName>
</protein>
<gene>
    <name evidence="2" type="ORF">OTK00_000770</name>
</gene>
<dbReference type="RefSeq" id="WP_157841010.1">
    <property type="nucleotide sequence ID" value="NZ_CP113865.1"/>
</dbReference>
<dbReference type="Proteomes" id="UP001164909">
    <property type="component" value="Chromosome"/>
</dbReference>
<keyword evidence="1" id="KW-0812">Transmembrane</keyword>
<keyword evidence="3" id="KW-1185">Reference proteome</keyword>
<evidence type="ECO:0000313" key="2">
    <source>
        <dbReference type="EMBL" id="WAM34555.1"/>
    </source>
</evidence>
<organism evidence="2 3">
    <name type="scientific">Caldicellulosiruptor morganii</name>
    <dbReference type="NCBI Taxonomy" id="1387555"/>
    <lineage>
        <taxon>Bacteria</taxon>
        <taxon>Bacillati</taxon>
        <taxon>Bacillota</taxon>
        <taxon>Bacillota incertae sedis</taxon>
        <taxon>Caldicellulosiruptorales</taxon>
        <taxon>Caldicellulosiruptoraceae</taxon>
        <taxon>Caldicellulosiruptor</taxon>
    </lineage>
</organism>
<reference evidence="2" key="1">
    <citation type="submission" date="2022-12" db="EMBL/GenBank/DDBJ databases">
        <authorList>
            <person name="Bing R.G."/>
            <person name="Willard D.J."/>
            <person name="Manesh M.J.H."/>
            <person name="Laemthong T."/>
            <person name="Crosby J.R."/>
            <person name="Kelly R.M."/>
        </authorList>
    </citation>
    <scope>NUCLEOTIDE SEQUENCE</scope>
    <source>
        <strain evidence="2">DSM 8990</strain>
    </source>
</reference>
<accession>A0ABY7BP23</accession>
<keyword evidence="1" id="KW-0472">Membrane</keyword>
<sequence>MAWKQLHITHGIFTFILLLLLNYYLTNQPSTYLTQASSKDSKKSTLSCLKQINIDAIIIAECARFSKLNPTPLPDFKYAAQQRLDLYALPPCS</sequence>
<evidence type="ECO:0000313" key="3">
    <source>
        <dbReference type="Proteomes" id="UP001164909"/>
    </source>
</evidence>